<keyword evidence="3" id="KW-0597">Phosphoprotein</keyword>
<protein>
    <recommendedName>
        <fullName evidence="2">histidine kinase</fullName>
        <ecNumber evidence="2">2.7.13.3</ecNumber>
    </recommendedName>
</protein>
<dbReference type="GO" id="GO:0016301">
    <property type="term" value="F:kinase activity"/>
    <property type="evidence" value="ECO:0007669"/>
    <property type="project" value="UniProtKB-KW"/>
</dbReference>
<dbReference type="InterPro" id="IPR050482">
    <property type="entry name" value="Sensor_HK_TwoCompSys"/>
</dbReference>
<evidence type="ECO:0000256" key="4">
    <source>
        <dbReference type="ARBA" id="ARBA00022679"/>
    </source>
</evidence>
<feature type="domain" description="Signal transduction histidine kinase subgroup 3 dimerisation and phosphoacceptor" evidence="11">
    <location>
        <begin position="199"/>
        <end position="265"/>
    </location>
</feature>
<dbReference type="EMBL" id="JAVDYI010000001">
    <property type="protein sequence ID" value="MDR7358501.1"/>
    <property type="molecule type" value="Genomic_DNA"/>
</dbReference>
<comment type="catalytic activity">
    <reaction evidence="1">
        <text>ATP + protein L-histidine = ADP + protein N-phospho-L-histidine.</text>
        <dbReference type="EC" id="2.7.13.3"/>
    </reaction>
</comment>
<accession>A0ABU2BIN1</accession>
<dbReference type="Proteomes" id="UP001183817">
    <property type="component" value="Unassembled WGS sequence"/>
</dbReference>
<keyword evidence="5" id="KW-0547">Nucleotide-binding</keyword>
<feature type="transmembrane region" description="Helical" evidence="9">
    <location>
        <begin position="52"/>
        <end position="73"/>
    </location>
</feature>
<evidence type="ECO:0000313" key="12">
    <source>
        <dbReference type="EMBL" id="MDR7358501.1"/>
    </source>
</evidence>
<sequence length="413" mass="45166">MTTELEPTAPRTRLRRFLSQAWRVGLGLVLGFVFFSFVYESYSPDSEADMDAVGLLVGLDMLCGLAALLLYPFRHRYPVPISAALVLLSIPSSIGAGFAVLGVISLATRRRPWEIAGISAMFLAAVPLGEYLVGAELVAEDDTTTWWQVGIVALVMVGLMVLLGMYVGGRRQLAVSLRRQVHSAEREREAQLHAAKADERTRIAREMHDVLAHRLSLVALHSGALEFRSDLTPEQTRQTAGVIRENSHLALGELREVLGMLRDPNTLFDGELARPQPNLGQLQEILDASRAVGTEVQLVLEAETRERLDVLSESTGRHLYRIVQEALTNARRHAPGQDVMLEIGGHAEDRLSLRVSNRLTEVPSLVSGAGSLPSSGLGLTGLAERVRLAGGELQIDPGTKGEFVLKVWLPWGQ</sequence>
<keyword evidence="9" id="KW-0472">Membrane</keyword>
<proteinExistence type="predicted"/>
<dbReference type="PANTHER" id="PTHR24421:SF10">
    <property type="entry name" value="NITRATE_NITRITE SENSOR PROTEIN NARQ"/>
    <property type="match status" value="1"/>
</dbReference>
<dbReference type="RefSeq" id="WP_310290349.1">
    <property type="nucleotide sequence ID" value="NZ_BAAAWO010000001.1"/>
</dbReference>
<comment type="caution">
    <text evidence="12">The sequence shown here is derived from an EMBL/GenBank/DDBJ whole genome shotgun (WGS) entry which is preliminary data.</text>
</comment>
<keyword evidence="4" id="KW-0808">Transferase</keyword>
<dbReference type="SUPFAM" id="SSF55874">
    <property type="entry name" value="ATPase domain of HSP90 chaperone/DNA topoisomerase II/histidine kinase"/>
    <property type="match status" value="1"/>
</dbReference>
<keyword evidence="7" id="KW-0067">ATP-binding</keyword>
<evidence type="ECO:0000256" key="2">
    <source>
        <dbReference type="ARBA" id="ARBA00012438"/>
    </source>
</evidence>
<evidence type="ECO:0000313" key="13">
    <source>
        <dbReference type="Proteomes" id="UP001183817"/>
    </source>
</evidence>
<feature type="transmembrane region" description="Helical" evidence="9">
    <location>
        <begin position="79"/>
        <end position="103"/>
    </location>
</feature>
<keyword evidence="6 12" id="KW-0418">Kinase</keyword>
<dbReference type="Gene3D" id="1.20.5.1930">
    <property type="match status" value="1"/>
</dbReference>
<evidence type="ECO:0000256" key="7">
    <source>
        <dbReference type="ARBA" id="ARBA00022840"/>
    </source>
</evidence>
<reference evidence="12 13" key="1">
    <citation type="submission" date="2023-07" db="EMBL/GenBank/DDBJ databases">
        <title>Sequencing the genomes of 1000 actinobacteria strains.</title>
        <authorList>
            <person name="Klenk H.-P."/>
        </authorList>
    </citation>
    <scope>NUCLEOTIDE SEQUENCE [LARGE SCALE GENOMIC DNA]</scope>
    <source>
        <strain evidence="12 13">DSM 20167</strain>
    </source>
</reference>
<dbReference type="Pfam" id="PF02518">
    <property type="entry name" value="HATPase_c"/>
    <property type="match status" value="1"/>
</dbReference>
<feature type="transmembrane region" description="Helical" evidence="9">
    <location>
        <begin position="115"/>
        <end position="134"/>
    </location>
</feature>
<feature type="domain" description="Histidine kinase/HSP90-like ATPase" evidence="10">
    <location>
        <begin position="317"/>
        <end position="409"/>
    </location>
</feature>
<keyword evidence="13" id="KW-1185">Reference proteome</keyword>
<dbReference type="InterPro" id="IPR036890">
    <property type="entry name" value="HATPase_C_sf"/>
</dbReference>
<keyword evidence="9" id="KW-0812">Transmembrane</keyword>
<name>A0ABU2BIN1_9MICC</name>
<keyword evidence="9" id="KW-1133">Transmembrane helix</keyword>
<dbReference type="InterPro" id="IPR011712">
    <property type="entry name" value="Sig_transdc_His_kin_sub3_dim/P"/>
</dbReference>
<keyword evidence="8" id="KW-0902">Two-component regulatory system</keyword>
<evidence type="ECO:0000256" key="6">
    <source>
        <dbReference type="ARBA" id="ARBA00022777"/>
    </source>
</evidence>
<evidence type="ECO:0000256" key="9">
    <source>
        <dbReference type="SAM" id="Phobius"/>
    </source>
</evidence>
<dbReference type="PANTHER" id="PTHR24421">
    <property type="entry name" value="NITRATE/NITRITE SENSOR PROTEIN NARX-RELATED"/>
    <property type="match status" value="1"/>
</dbReference>
<organism evidence="12 13">
    <name type="scientific">Paeniglutamicibacter sulfureus</name>
    <dbReference type="NCBI Taxonomy" id="43666"/>
    <lineage>
        <taxon>Bacteria</taxon>
        <taxon>Bacillati</taxon>
        <taxon>Actinomycetota</taxon>
        <taxon>Actinomycetes</taxon>
        <taxon>Micrococcales</taxon>
        <taxon>Micrococcaceae</taxon>
        <taxon>Paeniglutamicibacter</taxon>
    </lineage>
</organism>
<feature type="transmembrane region" description="Helical" evidence="9">
    <location>
        <begin position="20"/>
        <end position="40"/>
    </location>
</feature>
<dbReference type="Pfam" id="PF07730">
    <property type="entry name" value="HisKA_3"/>
    <property type="match status" value="1"/>
</dbReference>
<dbReference type="CDD" id="cd16917">
    <property type="entry name" value="HATPase_UhpB-NarQ-NarX-like"/>
    <property type="match status" value="1"/>
</dbReference>
<dbReference type="InterPro" id="IPR003594">
    <property type="entry name" value="HATPase_dom"/>
</dbReference>
<dbReference type="Gene3D" id="3.30.565.10">
    <property type="entry name" value="Histidine kinase-like ATPase, C-terminal domain"/>
    <property type="match status" value="1"/>
</dbReference>
<feature type="transmembrane region" description="Helical" evidence="9">
    <location>
        <begin position="146"/>
        <end position="169"/>
    </location>
</feature>
<gene>
    <name evidence="12" type="ORF">J2S64_002192</name>
</gene>
<evidence type="ECO:0000259" key="11">
    <source>
        <dbReference type="Pfam" id="PF07730"/>
    </source>
</evidence>
<evidence type="ECO:0000256" key="3">
    <source>
        <dbReference type="ARBA" id="ARBA00022553"/>
    </source>
</evidence>
<evidence type="ECO:0000259" key="10">
    <source>
        <dbReference type="Pfam" id="PF02518"/>
    </source>
</evidence>
<dbReference type="EC" id="2.7.13.3" evidence="2"/>
<evidence type="ECO:0000256" key="1">
    <source>
        <dbReference type="ARBA" id="ARBA00000085"/>
    </source>
</evidence>
<evidence type="ECO:0000256" key="5">
    <source>
        <dbReference type="ARBA" id="ARBA00022741"/>
    </source>
</evidence>
<evidence type="ECO:0000256" key="8">
    <source>
        <dbReference type="ARBA" id="ARBA00023012"/>
    </source>
</evidence>